<keyword evidence="7 14" id="KW-0418">Kinase</keyword>
<feature type="transmembrane region" description="Helical" evidence="12">
    <location>
        <begin position="16"/>
        <end position="39"/>
    </location>
</feature>
<keyword evidence="10" id="KW-0902">Two-component regulatory system</keyword>
<evidence type="ECO:0000256" key="8">
    <source>
        <dbReference type="ARBA" id="ARBA00022840"/>
    </source>
</evidence>
<dbReference type="InterPro" id="IPR003660">
    <property type="entry name" value="HAMP_dom"/>
</dbReference>
<feature type="transmembrane region" description="Helical" evidence="12">
    <location>
        <begin position="272"/>
        <end position="294"/>
    </location>
</feature>
<accession>A0ABS8HQ68</accession>
<feature type="domain" description="HAMP" evidence="13">
    <location>
        <begin position="305"/>
        <end position="351"/>
    </location>
</feature>
<keyword evidence="5 12" id="KW-0812">Transmembrane</keyword>
<organism evidence="14 15">
    <name type="scientific">Pelosinus baikalensis</name>
    <dbReference type="NCBI Taxonomy" id="2892015"/>
    <lineage>
        <taxon>Bacteria</taxon>
        <taxon>Bacillati</taxon>
        <taxon>Bacillota</taxon>
        <taxon>Negativicutes</taxon>
        <taxon>Selenomonadales</taxon>
        <taxon>Sporomusaceae</taxon>
        <taxon>Pelosinus</taxon>
    </lineage>
</organism>
<evidence type="ECO:0000256" key="4">
    <source>
        <dbReference type="ARBA" id="ARBA00022679"/>
    </source>
</evidence>
<keyword evidence="4" id="KW-0808">Transferase</keyword>
<keyword evidence="9 12" id="KW-1133">Transmembrane helix</keyword>
<dbReference type="PROSITE" id="PS50885">
    <property type="entry name" value="HAMP"/>
    <property type="match status" value="1"/>
</dbReference>
<evidence type="ECO:0000313" key="14">
    <source>
        <dbReference type="EMBL" id="MCC5465345.1"/>
    </source>
</evidence>
<evidence type="ECO:0000256" key="5">
    <source>
        <dbReference type="ARBA" id="ARBA00022692"/>
    </source>
</evidence>
<dbReference type="CDD" id="cd06225">
    <property type="entry name" value="HAMP"/>
    <property type="match status" value="1"/>
</dbReference>
<dbReference type="InterPro" id="IPR010559">
    <property type="entry name" value="Sig_transdc_His_kin_internal"/>
</dbReference>
<evidence type="ECO:0000256" key="9">
    <source>
        <dbReference type="ARBA" id="ARBA00022989"/>
    </source>
</evidence>
<evidence type="ECO:0000256" key="10">
    <source>
        <dbReference type="ARBA" id="ARBA00023012"/>
    </source>
</evidence>
<dbReference type="Proteomes" id="UP001165492">
    <property type="component" value="Unassembled WGS sequence"/>
</dbReference>
<keyword evidence="15" id="KW-1185">Reference proteome</keyword>
<evidence type="ECO:0000256" key="1">
    <source>
        <dbReference type="ARBA" id="ARBA00004651"/>
    </source>
</evidence>
<protein>
    <submittedName>
        <fullName evidence="14">Histidine kinase</fullName>
    </submittedName>
</protein>
<dbReference type="Pfam" id="PF00672">
    <property type="entry name" value="HAMP"/>
    <property type="match status" value="1"/>
</dbReference>
<evidence type="ECO:0000256" key="2">
    <source>
        <dbReference type="ARBA" id="ARBA00022475"/>
    </source>
</evidence>
<evidence type="ECO:0000256" key="11">
    <source>
        <dbReference type="ARBA" id="ARBA00023136"/>
    </source>
</evidence>
<dbReference type="Pfam" id="PF02518">
    <property type="entry name" value="HATPase_c"/>
    <property type="match status" value="1"/>
</dbReference>
<dbReference type="InterPro" id="IPR050640">
    <property type="entry name" value="Bact_2-comp_sensor_kinase"/>
</dbReference>
<comment type="caution">
    <text evidence="14">The sequence shown here is derived from an EMBL/GenBank/DDBJ whole genome shotgun (WGS) entry which is preliminary data.</text>
</comment>
<dbReference type="SUPFAM" id="SSF55874">
    <property type="entry name" value="ATPase domain of HSP90 chaperone/DNA topoisomerase II/histidine kinase"/>
    <property type="match status" value="1"/>
</dbReference>
<dbReference type="Gene3D" id="6.10.340.10">
    <property type="match status" value="1"/>
</dbReference>
<dbReference type="PANTHER" id="PTHR34220">
    <property type="entry name" value="SENSOR HISTIDINE KINASE YPDA"/>
    <property type="match status" value="1"/>
</dbReference>
<proteinExistence type="predicted"/>
<evidence type="ECO:0000259" key="13">
    <source>
        <dbReference type="PROSITE" id="PS50885"/>
    </source>
</evidence>
<keyword evidence="8" id="KW-0067">ATP-binding</keyword>
<dbReference type="RefSeq" id="WP_229534602.1">
    <property type="nucleotide sequence ID" value="NZ_JAJHJB010000008.1"/>
</dbReference>
<evidence type="ECO:0000256" key="12">
    <source>
        <dbReference type="SAM" id="Phobius"/>
    </source>
</evidence>
<name>A0ABS8HQ68_9FIRM</name>
<keyword evidence="11 12" id="KW-0472">Membrane</keyword>
<evidence type="ECO:0000256" key="6">
    <source>
        <dbReference type="ARBA" id="ARBA00022741"/>
    </source>
</evidence>
<keyword evidence="2" id="KW-1003">Cell membrane</keyword>
<dbReference type="GO" id="GO:0016301">
    <property type="term" value="F:kinase activity"/>
    <property type="evidence" value="ECO:0007669"/>
    <property type="project" value="UniProtKB-KW"/>
</dbReference>
<evidence type="ECO:0000256" key="3">
    <source>
        <dbReference type="ARBA" id="ARBA00022553"/>
    </source>
</evidence>
<sequence>MSRKVNHLKDELRRTFTIYALIPIFIISIIVFILAFAYWNTNVLERNHNRLNAICDMMSTMISNYLDNANDIAGLCDMNVLRDNKTAKTKMYEKLYQYTSMIGVHTDFYIFDAQMNRLISNQIEDPEFAELARIADWGIIGQIKREPMAPIFTFTNSIHRFDSQMDLIIGKAILEEGQITGYVLFVVPAAQILSAMINPDVHIVVKDSYDYMPICTNEFFGAAMNKMKPEFQNANDYFSFADTKYYSSKKAILDGELMVYAFTSIGGIVSQLVNTVMILIGVLIILSVSIVISVKKQVEEKTKMIDQLVEAFSAVKQGNLDMRLHINTNNEFEIIGEAYNRMLFSLKELMQTNHEKARATIISEIKQLESQFNPHFLFNTLENIKFMIKLDPVAASKMIIALSNILRYSISTSSSEVTIQEDMEYTQSYLDIQKYRFGNRLNYILHIPEELNHCSVPKLLIQPIIENAIKYGFHDCQHMLVEIDIKIIENTLALTITNNGTAIDEQSLSEIRAMLISPANVSQHSGLYNVNRRIELMYGDSFGLDIVSSYCEGTIVRIVLPIHKKQ</sequence>
<dbReference type="InterPro" id="IPR036890">
    <property type="entry name" value="HATPase_C_sf"/>
</dbReference>
<reference evidence="14" key="1">
    <citation type="submission" date="2021-11" db="EMBL/GenBank/DDBJ databases">
        <title>Description of a new species Pelosinus isolated from the bottom sediments of Lake Baikal.</title>
        <authorList>
            <person name="Zakharyuk A."/>
        </authorList>
    </citation>
    <scope>NUCLEOTIDE SEQUENCE</scope>
    <source>
        <strain evidence="14">Bkl1</strain>
    </source>
</reference>
<dbReference type="PANTHER" id="PTHR34220:SF11">
    <property type="entry name" value="SENSOR PROTEIN KINASE HPTS"/>
    <property type="match status" value="1"/>
</dbReference>
<dbReference type="EMBL" id="JAJHJB010000008">
    <property type="protein sequence ID" value="MCC5465345.1"/>
    <property type="molecule type" value="Genomic_DNA"/>
</dbReference>
<comment type="subcellular location">
    <subcellularLocation>
        <location evidence="1">Cell membrane</location>
        <topology evidence="1">Multi-pass membrane protein</topology>
    </subcellularLocation>
</comment>
<dbReference type="InterPro" id="IPR003594">
    <property type="entry name" value="HATPase_dom"/>
</dbReference>
<evidence type="ECO:0000313" key="15">
    <source>
        <dbReference type="Proteomes" id="UP001165492"/>
    </source>
</evidence>
<gene>
    <name evidence="14" type="ORF">LMF89_08205</name>
</gene>
<evidence type="ECO:0000256" key="7">
    <source>
        <dbReference type="ARBA" id="ARBA00022777"/>
    </source>
</evidence>
<dbReference type="Gene3D" id="3.30.565.10">
    <property type="entry name" value="Histidine kinase-like ATPase, C-terminal domain"/>
    <property type="match status" value="1"/>
</dbReference>
<keyword evidence="3" id="KW-0597">Phosphoprotein</keyword>
<keyword evidence="6" id="KW-0547">Nucleotide-binding</keyword>
<dbReference type="Pfam" id="PF06580">
    <property type="entry name" value="His_kinase"/>
    <property type="match status" value="1"/>
</dbReference>
<dbReference type="SUPFAM" id="SSF158472">
    <property type="entry name" value="HAMP domain-like"/>
    <property type="match status" value="1"/>
</dbReference>